<keyword evidence="1" id="KW-0732">Signal</keyword>
<comment type="caution">
    <text evidence="2">The sequence shown here is derived from an EMBL/GenBank/DDBJ whole genome shotgun (WGS) entry which is preliminary data.</text>
</comment>
<feature type="signal peptide" evidence="1">
    <location>
        <begin position="1"/>
        <end position="23"/>
    </location>
</feature>
<sequence length="245" mass="25997">MNKSTISLSLAALFAAIALPAHAQEAGESPWSFGGEVVAASDYVWRGVSQTMEDPALQLELTVEHGSGFYVGAAGSNVDFGDPDDGMDYEVSGYIGWAGELGAGAELDVFVSHVAYPGHNGADYDIDYTEIEANLAFAEYYNVGVAYSPDIFNLGARSWYYYAGADFPLGDTGLTLGLQVGHFDLDAAAGDSYSDWLVSLARDFGPINARLQYSDTSSYSELVAESVGDASLADGRLALVLSWAF</sequence>
<dbReference type="Proteomes" id="UP000824156">
    <property type="component" value="Unassembled WGS sequence"/>
</dbReference>
<evidence type="ECO:0000313" key="3">
    <source>
        <dbReference type="Proteomes" id="UP000824156"/>
    </source>
</evidence>
<dbReference type="EMBL" id="DXEZ01000168">
    <property type="protein sequence ID" value="HIX54597.1"/>
    <property type="molecule type" value="Genomic_DNA"/>
</dbReference>
<accession>A0A9D1W926</accession>
<gene>
    <name evidence="2" type="ORF">H9853_06195</name>
</gene>
<reference evidence="2" key="1">
    <citation type="journal article" date="2021" name="PeerJ">
        <title>Extensive microbial diversity within the chicken gut microbiome revealed by metagenomics and culture.</title>
        <authorList>
            <person name="Gilroy R."/>
            <person name="Ravi A."/>
            <person name="Getino M."/>
            <person name="Pursley I."/>
            <person name="Horton D.L."/>
            <person name="Alikhan N.F."/>
            <person name="Baker D."/>
            <person name="Gharbi K."/>
            <person name="Hall N."/>
            <person name="Watson M."/>
            <person name="Adriaenssens E.M."/>
            <person name="Foster-Nyarko E."/>
            <person name="Jarju S."/>
            <person name="Secka A."/>
            <person name="Antonio M."/>
            <person name="Oren A."/>
            <person name="Chaudhuri R.R."/>
            <person name="La Ragione R."/>
            <person name="Hildebrand F."/>
            <person name="Pallen M.J."/>
        </authorList>
    </citation>
    <scope>NUCLEOTIDE SEQUENCE</scope>
    <source>
        <strain evidence="2">1719</strain>
    </source>
</reference>
<dbReference type="NCBIfam" id="TIGR02001">
    <property type="entry name" value="gcw_chp"/>
    <property type="match status" value="1"/>
</dbReference>
<dbReference type="InterPro" id="IPR010239">
    <property type="entry name" value="CHP02001"/>
</dbReference>
<protein>
    <submittedName>
        <fullName evidence="2">TorF family putative porin</fullName>
    </submittedName>
</protein>
<dbReference type="Pfam" id="PF09694">
    <property type="entry name" value="Gcw_chp"/>
    <property type="match status" value="1"/>
</dbReference>
<reference evidence="2" key="2">
    <citation type="submission" date="2021-04" db="EMBL/GenBank/DDBJ databases">
        <authorList>
            <person name="Gilroy R."/>
        </authorList>
    </citation>
    <scope>NUCLEOTIDE SEQUENCE</scope>
    <source>
        <strain evidence="2">1719</strain>
    </source>
</reference>
<organism evidence="2 3">
    <name type="scientific">Candidatus Sphingobacterium stercoripullorum</name>
    <dbReference type="NCBI Taxonomy" id="2838759"/>
    <lineage>
        <taxon>Bacteria</taxon>
        <taxon>Pseudomonadati</taxon>
        <taxon>Bacteroidota</taxon>
        <taxon>Sphingobacteriia</taxon>
        <taxon>Sphingobacteriales</taxon>
        <taxon>Sphingobacteriaceae</taxon>
        <taxon>Sphingobacterium</taxon>
    </lineage>
</organism>
<evidence type="ECO:0000256" key="1">
    <source>
        <dbReference type="SAM" id="SignalP"/>
    </source>
</evidence>
<feature type="chain" id="PRO_5039147270" evidence="1">
    <location>
        <begin position="24"/>
        <end position="245"/>
    </location>
</feature>
<dbReference type="AlphaFoldDB" id="A0A9D1W926"/>
<proteinExistence type="predicted"/>
<name>A0A9D1W926_9SPHI</name>
<evidence type="ECO:0000313" key="2">
    <source>
        <dbReference type="EMBL" id="HIX54597.1"/>
    </source>
</evidence>